<keyword evidence="2" id="KW-1185">Reference proteome</keyword>
<comment type="caution">
    <text evidence="1">The sequence shown here is derived from an EMBL/GenBank/DDBJ whole genome shotgun (WGS) entry which is preliminary data.</text>
</comment>
<dbReference type="Proteomes" id="UP001159363">
    <property type="component" value="Chromosome 15"/>
</dbReference>
<proteinExistence type="predicted"/>
<organism evidence="1 2">
    <name type="scientific">Dryococelus australis</name>
    <dbReference type="NCBI Taxonomy" id="614101"/>
    <lineage>
        <taxon>Eukaryota</taxon>
        <taxon>Metazoa</taxon>
        <taxon>Ecdysozoa</taxon>
        <taxon>Arthropoda</taxon>
        <taxon>Hexapoda</taxon>
        <taxon>Insecta</taxon>
        <taxon>Pterygota</taxon>
        <taxon>Neoptera</taxon>
        <taxon>Polyneoptera</taxon>
        <taxon>Phasmatodea</taxon>
        <taxon>Verophasmatodea</taxon>
        <taxon>Anareolatae</taxon>
        <taxon>Phasmatidae</taxon>
        <taxon>Eurycanthinae</taxon>
        <taxon>Dryococelus</taxon>
    </lineage>
</organism>
<sequence length="306" mass="34015">MQSAAASNTALHLTGNWNPESSLLFPKLPRRFRETPVYRIHIVPSQFLFDMIELLCGRWKWSRGEMAENGTGAPRDNPLSATLRPERTENIKVAAETIIFWYVIYGPSVAQYRYILRRSPSEQYTCAREVTLDEALRADHGIVHHDSHLRKSGSDQVGARTRFTLVEATHTCTNYAFMVTFLSTCRGRGGVAVRLLSSQLSELGSIPGGITPRSSYVGIVPDDTAGQRVFSGISSLPRPCIPALLHTHHLAVRGRPNLSTFKPRKSVKYLSYAVWVGAAVAERLECSPYTKVKRVQSPAGSLPDFC</sequence>
<dbReference type="EMBL" id="JARBHB010000016">
    <property type="protein sequence ID" value="KAJ8866234.1"/>
    <property type="molecule type" value="Genomic_DNA"/>
</dbReference>
<reference evidence="1 2" key="1">
    <citation type="submission" date="2023-02" db="EMBL/GenBank/DDBJ databases">
        <title>LHISI_Scaffold_Assembly.</title>
        <authorList>
            <person name="Stuart O.P."/>
            <person name="Cleave R."/>
            <person name="Magrath M.J.L."/>
            <person name="Mikheyev A.S."/>
        </authorList>
    </citation>
    <scope>NUCLEOTIDE SEQUENCE [LARGE SCALE GENOMIC DNA]</scope>
    <source>
        <strain evidence="1">Daus_M_001</strain>
        <tissue evidence="1">Leg muscle</tissue>
    </source>
</reference>
<accession>A0ABQ9G5A4</accession>
<evidence type="ECO:0000313" key="1">
    <source>
        <dbReference type="EMBL" id="KAJ8866234.1"/>
    </source>
</evidence>
<name>A0ABQ9G5A4_9NEOP</name>
<evidence type="ECO:0000313" key="2">
    <source>
        <dbReference type="Proteomes" id="UP001159363"/>
    </source>
</evidence>
<gene>
    <name evidence="1" type="ORF">PR048_032077</name>
</gene>
<protein>
    <submittedName>
        <fullName evidence="1">Uncharacterized protein</fullName>
    </submittedName>
</protein>